<accession>A0A9P0DD68</accession>
<reference evidence="13" key="2">
    <citation type="submission" date="2022-10" db="EMBL/GenBank/DDBJ databases">
        <authorList>
            <consortium name="ENA_rothamsted_submissions"/>
            <consortium name="culmorum"/>
            <person name="King R."/>
        </authorList>
    </citation>
    <scope>NUCLEOTIDE SEQUENCE</scope>
</reference>
<dbReference type="PROSITE" id="PS00028">
    <property type="entry name" value="ZINC_FINGER_C2H2_1"/>
    <property type="match status" value="7"/>
</dbReference>
<dbReference type="Gene3D" id="3.30.160.60">
    <property type="entry name" value="Classic Zinc Finger"/>
    <property type="match status" value="7"/>
</dbReference>
<gene>
    <name evidence="13" type="ORF">PHAECO_LOCUS695</name>
</gene>
<evidence type="ECO:0000313" key="14">
    <source>
        <dbReference type="Proteomes" id="UP001153737"/>
    </source>
</evidence>
<dbReference type="SUPFAM" id="SSF57667">
    <property type="entry name" value="beta-beta-alpha zinc fingers"/>
    <property type="match status" value="4"/>
</dbReference>
<keyword evidence="8" id="KW-0804">Transcription</keyword>
<evidence type="ECO:0000313" key="13">
    <source>
        <dbReference type="EMBL" id="CAH1116361.1"/>
    </source>
</evidence>
<evidence type="ECO:0000256" key="9">
    <source>
        <dbReference type="ARBA" id="ARBA00023242"/>
    </source>
</evidence>
<dbReference type="AlphaFoldDB" id="A0A9P0DD68"/>
<protein>
    <recommendedName>
        <fullName evidence="12">C2H2-type domain-containing protein</fullName>
    </recommendedName>
</protein>
<keyword evidence="4 10" id="KW-0863">Zinc-finger</keyword>
<dbReference type="InterPro" id="IPR036236">
    <property type="entry name" value="Znf_C2H2_sf"/>
</dbReference>
<dbReference type="GO" id="GO:0001227">
    <property type="term" value="F:DNA-binding transcription repressor activity, RNA polymerase II-specific"/>
    <property type="evidence" value="ECO:0007669"/>
    <property type="project" value="TreeGrafter"/>
</dbReference>
<feature type="domain" description="C2H2-type" evidence="12">
    <location>
        <begin position="291"/>
        <end position="319"/>
    </location>
</feature>
<keyword evidence="2" id="KW-0479">Metal-binding</keyword>
<dbReference type="GO" id="GO:0005654">
    <property type="term" value="C:nucleoplasm"/>
    <property type="evidence" value="ECO:0007669"/>
    <property type="project" value="TreeGrafter"/>
</dbReference>
<feature type="region of interest" description="Disordered" evidence="11">
    <location>
        <begin position="498"/>
        <end position="643"/>
    </location>
</feature>
<proteinExistence type="predicted"/>
<feature type="region of interest" description="Disordered" evidence="11">
    <location>
        <begin position="218"/>
        <end position="260"/>
    </location>
</feature>
<evidence type="ECO:0000256" key="1">
    <source>
        <dbReference type="ARBA" id="ARBA00004123"/>
    </source>
</evidence>
<dbReference type="Proteomes" id="UP001153737">
    <property type="component" value="Chromosome 1"/>
</dbReference>
<organism evidence="13 14">
    <name type="scientific">Phaedon cochleariae</name>
    <name type="common">Mustard beetle</name>
    <dbReference type="NCBI Taxonomy" id="80249"/>
    <lineage>
        <taxon>Eukaryota</taxon>
        <taxon>Metazoa</taxon>
        <taxon>Ecdysozoa</taxon>
        <taxon>Arthropoda</taxon>
        <taxon>Hexapoda</taxon>
        <taxon>Insecta</taxon>
        <taxon>Pterygota</taxon>
        <taxon>Neoptera</taxon>
        <taxon>Endopterygota</taxon>
        <taxon>Coleoptera</taxon>
        <taxon>Polyphaga</taxon>
        <taxon>Cucujiformia</taxon>
        <taxon>Chrysomeloidea</taxon>
        <taxon>Chrysomelidae</taxon>
        <taxon>Chrysomelinae</taxon>
        <taxon>Chrysomelini</taxon>
        <taxon>Phaedon</taxon>
    </lineage>
</organism>
<feature type="domain" description="C2H2-type" evidence="12">
    <location>
        <begin position="773"/>
        <end position="801"/>
    </location>
</feature>
<evidence type="ECO:0000256" key="6">
    <source>
        <dbReference type="ARBA" id="ARBA00023015"/>
    </source>
</evidence>
<comment type="subcellular location">
    <subcellularLocation>
        <location evidence="1">Nucleus</location>
    </subcellularLocation>
</comment>
<dbReference type="FunFam" id="3.30.160.60:FF:000159">
    <property type="entry name" value="Mds1 and evi1 complex locus protein"/>
    <property type="match status" value="1"/>
</dbReference>
<evidence type="ECO:0000256" key="3">
    <source>
        <dbReference type="ARBA" id="ARBA00022737"/>
    </source>
</evidence>
<dbReference type="PANTHER" id="PTHR24399:SF70">
    <property type="entry name" value="C2H2-TYPE DOMAIN-CONTAINING PROTEIN"/>
    <property type="match status" value="1"/>
</dbReference>
<feature type="region of interest" description="Disordered" evidence="11">
    <location>
        <begin position="872"/>
        <end position="892"/>
    </location>
</feature>
<dbReference type="GO" id="GO:0008276">
    <property type="term" value="F:protein methyltransferase activity"/>
    <property type="evidence" value="ECO:0007669"/>
    <property type="project" value="UniProtKB-ARBA"/>
</dbReference>
<evidence type="ECO:0000256" key="11">
    <source>
        <dbReference type="SAM" id="MobiDB-lite"/>
    </source>
</evidence>
<feature type="region of interest" description="Disordered" evidence="11">
    <location>
        <begin position="1"/>
        <end position="32"/>
    </location>
</feature>
<dbReference type="PANTHER" id="PTHR24399">
    <property type="entry name" value="ZINC FINGER AND BTB DOMAIN-CONTAINING"/>
    <property type="match status" value="1"/>
</dbReference>
<evidence type="ECO:0000256" key="4">
    <source>
        <dbReference type="ARBA" id="ARBA00022771"/>
    </source>
</evidence>
<feature type="compositionally biased region" description="Basic and acidic residues" evidence="11">
    <location>
        <begin position="233"/>
        <end position="242"/>
    </location>
</feature>
<dbReference type="Pfam" id="PF00096">
    <property type="entry name" value="zf-C2H2"/>
    <property type="match status" value="6"/>
</dbReference>
<dbReference type="FunFam" id="3.30.160.60:FF:000112">
    <property type="entry name" value="Mds1 and evi1 complex locus protein"/>
    <property type="match status" value="1"/>
</dbReference>
<evidence type="ECO:0000256" key="8">
    <source>
        <dbReference type="ARBA" id="ARBA00023163"/>
    </source>
</evidence>
<dbReference type="CDD" id="cd19201">
    <property type="entry name" value="PR-SET_ZFPM"/>
    <property type="match status" value="1"/>
</dbReference>
<dbReference type="GO" id="GO:0008757">
    <property type="term" value="F:S-adenosylmethionine-dependent methyltransferase activity"/>
    <property type="evidence" value="ECO:0007669"/>
    <property type="project" value="UniProtKB-ARBA"/>
</dbReference>
<dbReference type="GO" id="GO:0000978">
    <property type="term" value="F:RNA polymerase II cis-regulatory region sequence-specific DNA binding"/>
    <property type="evidence" value="ECO:0007669"/>
    <property type="project" value="TreeGrafter"/>
</dbReference>
<evidence type="ECO:0000256" key="7">
    <source>
        <dbReference type="ARBA" id="ARBA00023125"/>
    </source>
</evidence>
<dbReference type="EMBL" id="OU896707">
    <property type="protein sequence ID" value="CAH1116361.1"/>
    <property type="molecule type" value="Genomic_DNA"/>
</dbReference>
<keyword evidence="3" id="KW-0677">Repeat</keyword>
<feature type="domain" description="C2H2-type" evidence="12">
    <location>
        <begin position="349"/>
        <end position="376"/>
    </location>
</feature>
<feature type="compositionally biased region" description="Basic and acidic residues" evidence="11">
    <location>
        <begin position="634"/>
        <end position="643"/>
    </location>
</feature>
<feature type="compositionally biased region" description="Basic and acidic residues" evidence="11">
    <location>
        <begin position="517"/>
        <end position="542"/>
    </location>
</feature>
<dbReference type="PROSITE" id="PS50157">
    <property type="entry name" value="ZINC_FINGER_C2H2_2"/>
    <property type="match status" value="8"/>
</dbReference>
<evidence type="ECO:0000256" key="2">
    <source>
        <dbReference type="ARBA" id="ARBA00022723"/>
    </source>
</evidence>
<feature type="compositionally biased region" description="Basic and acidic residues" evidence="11">
    <location>
        <begin position="609"/>
        <end position="625"/>
    </location>
</feature>
<feature type="domain" description="C2H2-type" evidence="12">
    <location>
        <begin position="745"/>
        <end position="772"/>
    </location>
</feature>
<keyword evidence="6" id="KW-0805">Transcription regulation</keyword>
<dbReference type="InterPro" id="IPR001214">
    <property type="entry name" value="SET_dom"/>
</dbReference>
<keyword evidence="14" id="KW-1185">Reference proteome</keyword>
<reference evidence="13" key="1">
    <citation type="submission" date="2022-01" db="EMBL/GenBank/DDBJ databases">
        <authorList>
            <person name="King R."/>
        </authorList>
    </citation>
    <scope>NUCLEOTIDE SEQUENCE</scope>
</reference>
<sequence length="933" mass="106738">MRSKSVARRVTAQEGSEDEIEASTKNLELDDHPMERAMVPPHVDSDFQPFTLSQEYRRDYYSNTENMLLETIPKISIKNCDALFDKPCDESECSRTDLFYLRAREVILESGSLPNELELRDNGVFAKMNIAKCTRYGPFQGKWASVPQDARFAWEVVAGSSVRGWLDGSLEQQNWLKLVQCCSNKMDANLKHNLQGGQLWYETFQDIPAGTELTLAPREPLNLQDMFGDSPSADERSDRETASQHSGTVDEREEDEEDGETRCYVCDQVYTDIDKLDEHLISKHNYRRDEYQCDYCPRAYSYRPCLIKHRSIKHGETKKYHCENCPKVFTDPSNLQRHIRTHHVGARSHACPECGKTFATSSGLKQHTHIHSSVKPFQCEVCFKAYTQFSNLCRHKRMHADCRMQIKCVKCGQSFSTVTSLSKHKRFCDSTTPSSLSSQGQLPLSPMAGTNPFSLYRSPGVPLPFPFPHQFHSYHQLFPSNPVIPSLFFNQLPKINSAEEHTPSKRMRLGSEGLSPKLERLSPRERLSPKQERLTPSREHTFMSKMSPPKAVEANMTASPERPNIFKHKEQIRVEIPVDDDIPKDLSKQSSSSSSSSSDEADQPLDLSGWKESRVTTQNRDENIERQSSTPSESIKEEKIEVVAIDEQNKSPAERVSAPPTMAYPRPLHPLMMTDARNFSYNYPSAQNNERLLPFAFSHHRFPLFNTLPPQRLDMLRPGLPGLNSMRPYHDVLQHQNQAKVKDRYACKFCGKVFPRSANLTRHLRTHTGEQPYKCRYCERSFSISSNLQRHVRNIHNKEKPFKCPLCERCFGQQTNLDRHLKKHESDDGNGAVAVADSPGSSNENEREDACFDEIRSFMGIVTSGTPEYYNTRVYSPPSTNDIDVVGKDEEDSESYSEIVDDYLSQKSNFDHKLRTDKEKRLNNNDQAIEVST</sequence>
<keyword evidence="5" id="KW-0862">Zinc</keyword>
<dbReference type="InterPro" id="IPR046341">
    <property type="entry name" value="SET_dom_sf"/>
</dbReference>
<feature type="compositionally biased region" description="Polar residues" evidence="11">
    <location>
        <begin position="873"/>
        <end position="882"/>
    </location>
</feature>
<evidence type="ECO:0000259" key="12">
    <source>
        <dbReference type="PROSITE" id="PS50157"/>
    </source>
</evidence>
<dbReference type="GO" id="GO:0008270">
    <property type="term" value="F:zinc ion binding"/>
    <property type="evidence" value="ECO:0007669"/>
    <property type="project" value="UniProtKB-KW"/>
</dbReference>
<dbReference type="GO" id="GO:0008170">
    <property type="term" value="F:N-methyltransferase activity"/>
    <property type="evidence" value="ECO:0007669"/>
    <property type="project" value="UniProtKB-ARBA"/>
</dbReference>
<name>A0A9P0DD68_PHACE</name>
<feature type="region of interest" description="Disordered" evidence="11">
    <location>
        <begin position="822"/>
        <end position="846"/>
    </location>
</feature>
<dbReference type="Gene3D" id="2.170.270.10">
    <property type="entry name" value="SET domain"/>
    <property type="match status" value="1"/>
</dbReference>
<keyword evidence="7" id="KW-0238">DNA-binding</keyword>
<feature type="domain" description="C2H2-type" evidence="12">
    <location>
        <begin position="802"/>
        <end position="829"/>
    </location>
</feature>
<feature type="domain" description="C2H2-type" evidence="12">
    <location>
        <begin position="320"/>
        <end position="348"/>
    </location>
</feature>
<evidence type="ECO:0000256" key="10">
    <source>
        <dbReference type="PROSITE-ProRule" id="PRU00042"/>
    </source>
</evidence>
<dbReference type="FunFam" id="3.30.160.60:FF:000126">
    <property type="entry name" value="Mds1 and evi1 complex locus protein"/>
    <property type="match status" value="1"/>
</dbReference>
<dbReference type="FunFam" id="3.30.160.60:FF:000150">
    <property type="entry name" value="Mds1 and evi1 complex locus protein"/>
    <property type="match status" value="1"/>
</dbReference>
<dbReference type="FunFam" id="3.30.160.60:FF:001912">
    <property type="entry name" value="Hamlet, isoform B"/>
    <property type="match status" value="1"/>
</dbReference>
<feature type="domain" description="C2H2-type" evidence="12">
    <location>
        <begin position="377"/>
        <end position="404"/>
    </location>
</feature>
<feature type="domain" description="C2H2-type" evidence="12">
    <location>
        <begin position="406"/>
        <end position="433"/>
    </location>
</feature>
<dbReference type="FunFam" id="3.30.160.60:FF:000653">
    <property type="entry name" value="Zinc finger protein Pegasus"/>
    <property type="match status" value="1"/>
</dbReference>
<dbReference type="Pfam" id="PF21549">
    <property type="entry name" value="PRDM2_PR"/>
    <property type="match status" value="1"/>
</dbReference>
<keyword evidence="9" id="KW-0539">Nucleus</keyword>
<dbReference type="SMART" id="SM00355">
    <property type="entry name" value="ZnF_C2H2"/>
    <property type="match status" value="9"/>
</dbReference>
<dbReference type="InterPro" id="IPR013087">
    <property type="entry name" value="Znf_C2H2_type"/>
</dbReference>
<evidence type="ECO:0000256" key="5">
    <source>
        <dbReference type="ARBA" id="ARBA00022833"/>
    </source>
</evidence>